<dbReference type="OrthoDB" id="1652982at2759"/>
<evidence type="ECO:0000313" key="9">
    <source>
        <dbReference type="EMBL" id="GAU39720.1"/>
    </source>
</evidence>
<dbReference type="AlphaFoldDB" id="A0A2Z6NSD6"/>
<keyword evidence="5" id="KW-0548">Nucleotidyltransferase</keyword>
<comment type="catalytic activity">
    <reaction evidence="7">
        <text>RNA(n) + a ribonucleoside 5'-triphosphate = RNA(n+1) + diphosphate</text>
        <dbReference type="Rhea" id="RHEA:21248"/>
        <dbReference type="Rhea" id="RHEA-COMP:14527"/>
        <dbReference type="Rhea" id="RHEA-COMP:17342"/>
        <dbReference type="ChEBI" id="CHEBI:33019"/>
        <dbReference type="ChEBI" id="CHEBI:61557"/>
        <dbReference type="ChEBI" id="CHEBI:140395"/>
        <dbReference type="EC" id="2.7.7.6"/>
    </reaction>
</comment>
<accession>A0A2Z6NSD6</accession>
<keyword evidence="4" id="KW-0808">Transferase</keyword>
<reference evidence="10" key="1">
    <citation type="journal article" date="2017" name="Front. Plant Sci.">
        <title>Climate Clever Clovers: New Paradigm to Reduce the Environmental Footprint of Ruminants by Breeding Low Methanogenic Forages Utilizing Haplotype Variation.</title>
        <authorList>
            <person name="Kaur P."/>
            <person name="Appels R."/>
            <person name="Bayer P.E."/>
            <person name="Keeble-Gagnere G."/>
            <person name="Wang J."/>
            <person name="Hirakawa H."/>
            <person name="Shirasawa K."/>
            <person name="Vercoe P."/>
            <person name="Stefanova K."/>
            <person name="Durmic Z."/>
            <person name="Nichols P."/>
            <person name="Revell C."/>
            <person name="Isobe S.N."/>
            <person name="Edwards D."/>
            <person name="Erskine W."/>
        </authorList>
    </citation>
    <scope>NUCLEOTIDE SEQUENCE [LARGE SCALE GENOMIC DNA]</scope>
    <source>
        <strain evidence="10">cv. Daliak</strain>
    </source>
</reference>
<dbReference type="Pfam" id="PF04561">
    <property type="entry name" value="RNA_pol_Rpb2_2"/>
    <property type="match status" value="1"/>
</dbReference>
<dbReference type="PANTHER" id="PTHR20856">
    <property type="entry name" value="DNA-DIRECTED RNA POLYMERASE I SUBUNIT 2"/>
    <property type="match status" value="1"/>
</dbReference>
<dbReference type="EMBL" id="DF973775">
    <property type="protein sequence ID" value="GAU39720.1"/>
    <property type="molecule type" value="Genomic_DNA"/>
</dbReference>
<evidence type="ECO:0000259" key="8">
    <source>
        <dbReference type="Pfam" id="PF04561"/>
    </source>
</evidence>
<feature type="non-terminal residue" evidence="9">
    <location>
        <position position="161"/>
    </location>
</feature>
<dbReference type="GO" id="GO:0003677">
    <property type="term" value="F:DNA binding"/>
    <property type="evidence" value="ECO:0007669"/>
    <property type="project" value="InterPro"/>
</dbReference>
<dbReference type="GO" id="GO:0006351">
    <property type="term" value="P:DNA-templated transcription"/>
    <property type="evidence" value="ECO:0007669"/>
    <property type="project" value="InterPro"/>
</dbReference>
<gene>
    <name evidence="9" type="ORF">TSUD_144860</name>
</gene>
<proteinExistence type="inferred from homology"/>
<dbReference type="SUPFAM" id="SSF64484">
    <property type="entry name" value="beta and beta-prime subunits of DNA dependent RNA-polymerase"/>
    <property type="match status" value="1"/>
</dbReference>
<evidence type="ECO:0000256" key="1">
    <source>
        <dbReference type="ARBA" id="ARBA00006835"/>
    </source>
</evidence>
<keyword evidence="3" id="KW-0240">DNA-directed RNA polymerase</keyword>
<dbReference type="Proteomes" id="UP000242715">
    <property type="component" value="Unassembled WGS sequence"/>
</dbReference>
<dbReference type="Gene3D" id="3.90.1110.10">
    <property type="entry name" value="RNA polymerase Rpb2, domain 2"/>
    <property type="match status" value="1"/>
</dbReference>
<evidence type="ECO:0000256" key="4">
    <source>
        <dbReference type="ARBA" id="ARBA00022679"/>
    </source>
</evidence>
<evidence type="ECO:0000256" key="6">
    <source>
        <dbReference type="ARBA" id="ARBA00023163"/>
    </source>
</evidence>
<dbReference type="InterPro" id="IPR015712">
    <property type="entry name" value="DNA-dir_RNA_pol_su2"/>
</dbReference>
<name>A0A2Z6NSD6_TRISU</name>
<keyword evidence="6" id="KW-0804">Transcription</keyword>
<dbReference type="GO" id="GO:0032549">
    <property type="term" value="F:ribonucleoside binding"/>
    <property type="evidence" value="ECO:0007669"/>
    <property type="project" value="InterPro"/>
</dbReference>
<sequence>VPIMLRSSYCTLYEKDEKDLAELGECPYDQGGYFIINGSEKVLIAQEKMSTNHVYVFKKRQPNKYSFVAEVRSETQNRPPSTMFVRMLSRASSKVGSSGQYIRATLPYIRTEIPIFIVFRALGFVADKDILEHICYDFSDTQMMELLRPSLEEAFVIQNQQ</sequence>
<keyword evidence="10" id="KW-1185">Reference proteome</keyword>
<evidence type="ECO:0000256" key="5">
    <source>
        <dbReference type="ARBA" id="ARBA00022695"/>
    </source>
</evidence>
<dbReference type="InterPro" id="IPR007642">
    <property type="entry name" value="RNA_pol_Rpb2_2"/>
</dbReference>
<dbReference type="InterPro" id="IPR037034">
    <property type="entry name" value="RNA_pol_Rpb2_2_sf"/>
</dbReference>
<evidence type="ECO:0000313" key="10">
    <source>
        <dbReference type="Proteomes" id="UP000242715"/>
    </source>
</evidence>
<evidence type="ECO:0000256" key="3">
    <source>
        <dbReference type="ARBA" id="ARBA00022478"/>
    </source>
</evidence>
<organism evidence="9 10">
    <name type="scientific">Trifolium subterraneum</name>
    <name type="common">Subterranean clover</name>
    <dbReference type="NCBI Taxonomy" id="3900"/>
    <lineage>
        <taxon>Eukaryota</taxon>
        <taxon>Viridiplantae</taxon>
        <taxon>Streptophyta</taxon>
        <taxon>Embryophyta</taxon>
        <taxon>Tracheophyta</taxon>
        <taxon>Spermatophyta</taxon>
        <taxon>Magnoliopsida</taxon>
        <taxon>eudicotyledons</taxon>
        <taxon>Gunneridae</taxon>
        <taxon>Pentapetalae</taxon>
        <taxon>rosids</taxon>
        <taxon>fabids</taxon>
        <taxon>Fabales</taxon>
        <taxon>Fabaceae</taxon>
        <taxon>Papilionoideae</taxon>
        <taxon>50 kb inversion clade</taxon>
        <taxon>NPAAA clade</taxon>
        <taxon>Hologalegina</taxon>
        <taxon>IRL clade</taxon>
        <taxon>Trifolieae</taxon>
        <taxon>Trifolium</taxon>
    </lineage>
</organism>
<dbReference type="GO" id="GO:0003899">
    <property type="term" value="F:DNA-directed RNA polymerase activity"/>
    <property type="evidence" value="ECO:0007669"/>
    <property type="project" value="UniProtKB-EC"/>
</dbReference>
<evidence type="ECO:0000256" key="2">
    <source>
        <dbReference type="ARBA" id="ARBA00012418"/>
    </source>
</evidence>
<protein>
    <recommendedName>
        <fullName evidence="2">DNA-directed RNA polymerase</fullName>
        <ecNumber evidence="2">2.7.7.6</ecNumber>
    </recommendedName>
</protein>
<dbReference type="EC" id="2.7.7.6" evidence="2"/>
<feature type="domain" description="RNA polymerase Rpb2" evidence="8">
    <location>
        <begin position="51"/>
        <end position="161"/>
    </location>
</feature>
<feature type="non-terminal residue" evidence="9">
    <location>
        <position position="1"/>
    </location>
</feature>
<evidence type="ECO:0000256" key="7">
    <source>
        <dbReference type="ARBA" id="ARBA00048552"/>
    </source>
</evidence>
<comment type="similarity">
    <text evidence="1">Belongs to the RNA polymerase beta chain family.</text>
</comment>
<dbReference type="GO" id="GO:0000428">
    <property type="term" value="C:DNA-directed RNA polymerase complex"/>
    <property type="evidence" value="ECO:0007669"/>
    <property type="project" value="UniProtKB-KW"/>
</dbReference>